<name>E4U8Y8_OCEP5</name>
<protein>
    <submittedName>
        <fullName evidence="3">Uncharacterized protein</fullName>
    </submittedName>
</protein>
<feature type="compositionally biased region" description="Low complexity" evidence="1">
    <location>
        <begin position="76"/>
        <end position="89"/>
    </location>
</feature>
<dbReference type="KEGG" id="opr:Ocepr_1362"/>
<evidence type="ECO:0000313" key="3">
    <source>
        <dbReference type="EMBL" id="ADR36818.1"/>
    </source>
</evidence>
<evidence type="ECO:0000256" key="1">
    <source>
        <dbReference type="SAM" id="MobiDB-lite"/>
    </source>
</evidence>
<keyword evidence="2" id="KW-0472">Membrane</keyword>
<dbReference type="eggNOG" id="ENOG5033CB6">
    <property type="taxonomic scope" value="Bacteria"/>
</dbReference>
<dbReference type="AlphaFoldDB" id="E4U8Y8"/>
<keyword evidence="4" id="KW-1185">Reference proteome</keyword>
<gene>
    <name evidence="3" type="ordered locus">Ocepr_1362</name>
</gene>
<sequence precursor="true">MALRKKRDRSNVFVGFMFLGMGLGWLLGHLAAGLFIGMGLGFIAQAFLEEKEPHERAESEEPETSAPEPAEPAPTAPAHEAAAAPAADADAGRPDVDAVWARIVAHQGETFHLLKGQPFTYRVEGHAVVPSTAKVRIQKSQFAKALGAVPFEKVADVPKDVFGPSYVYAILMDPRIRDGDW</sequence>
<reference evidence="4" key="1">
    <citation type="submission" date="2010-11" db="EMBL/GenBank/DDBJ databases">
        <title>The complete sequence of chromosome of Oceanithermus profundus DSM 14977.</title>
        <authorList>
            <consortium name="US DOE Joint Genome Institute (JGI-PGF)"/>
            <person name="Lucas S."/>
            <person name="Copeland A."/>
            <person name="Lapidus A."/>
            <person name="Bruce D."/>
            <person name="Goodwin L."/>
            <person name="Pitluck S."/>
            <person name="Kyrpides N."/>
            <person name="Mavromatis K."/>
            <person name="Pagani I."/>
            <person name="Ivanova N."/>
            <person name="Zhang X."/>
            <person name="Brettin T."/>
            <person name="Detter J.C."/>
            <person name="Tapia R."/>
            <person name="Han C."/>
            <person name="Land M."/>
            <person name="Hauser L."/>
            <person name="Markowitz V."/>
            <person name="Cheng J.-F."/>
            <person name="Hugenholtz P."/>
            <person name="Woyke T."/>
            <person name="Wu D."/>
            <person name="Tindall B."/>
            <person name="Faehnrich R."/>
            <person name="Brambilla E."/>
            <person name="Klenk H.-P."/>
            <person name="Eisen J.A."/>
        </authorList>
    </citation>
    <scope>NUCLEOTIDE SEQUENCE [LARGE SCALE GENOMIC DNA]</scope>
    <source>
        <strain evidence="4">DSM 14977 / NBRC 100410 / VKM B-2274 / 506</strain>
    </source>
</reference>
<dbReference type="HOGENOM" id="CLU_1487603_0_0_0"/>
<dbReference type="STRING" id="670487.Ocepr_1362"/>
<evidence type="ECO:0000256" key="2">
    <source>
        <dbReference type="SAM" id="Phobius"/>
    </source>
</evidence>
<accession>E4U8Y8</accession>
<dbReference type="RefSeq" id="WP_013457988.1">
    <property type="nucleotide sequence ID" value="NC_014761.1"/>
</dbReference>
<keyword evidence="2" id="KW-0812">Transmembrane</keyword>
<evidence type="ECO:0000313" key="4">
    <source>
        <dbReference type="Proteomes" id="UP000008722"/>
    </source>
</evidence>
<dbReference type="Proteomes" id="UP000008722">
    <property type="component" value="Chromosome"/>
</dbReference>
<keyword evidence="2" id="KW-1133">Transmembrane helix</keyword>
<dbReference type="EMBL" id="CP002361">
    <property type="protein sequence ID" value="ADR36818.1"/>
    <property type="molecule type" value="Genomic_DNA"/>
</dbReference>
<reference evidence="3 4" key="2">
    <citation type="journal article" date="2011" name="Stand. Genomic Sci.">
        <title>Complete genome sequence of Oceanithermus profundus type strain (506).</title>
        <authorList>
            <person name="Pati A."/>
            <person name="Zhang X."/>
            <person name="Lapidus A."/>
            <person name="Nolan M."/>
            <person name="Lucas S."/>
            <person name="Del Rio T.G."/>
            <person name="Tice H."/>
            <person name="Cheng J.F."/>
            <person name="Tapia R."/>
            <person name="Han C."/>
            <person name="Goodwin L."/>
            <person name="Pitluck S."/>
            <person name="Liolios K."/>
            <person name="Pagani I."/>
            <person name="Ivanova N."/>
            <person name="Mavromatis K."/>
            <person name="Chen A."/>
            <person name="Palaniappan K."/>
            <person name="Hauser L."/>
            <person name="Jeffries C.D."/>
            <person name="Brambilla E.M."/>
            <person name="Rohl A."/>
            <person name="Mwirichia R."/>
            <person name="Rohde M."/>
            <person name="Tindall B.J."/>
            <person name="Sikorski J."/>
            <person name="Wirth R."/>
            <person name="Goker M."/>
            <person name="Woyke T."/>
            <person name="Detter J.C."/>
            <person name="Bristow J."/>
            <person name="Eisen J.A."/>
            <person name="Markowitz V."/>
            <person name="Hugenholtz P."/>
            <person name="Kyrpides N.C."/>
            <person name="Klenk H.P."/>
            <person name="Land M."/>
        </authorList>
    </citation>
    <scope>NUCLEOTIDE SEQUENCE [LARGE SCALE GENOMIC DNA]</scope>
    <source>
        <strain evidence="4">DSM 14977 / NBRC 100410 / VKM B-2274 / 506</strain>
    </source>
</reference>
<feature type="transmembrane region" description="Helical" evidence="2">
    <location>
        <begin position="12"/>
        <end position="43"/>
    </location>
</feature>
<proteinExistence type="predicted"/>
<dbReference type="OrthoDB" id="1930924at2"/>
<organism evidence="3 4">
    <name type="scientific">Oceanithermus profundus (strain DSM 14977 / NBRC 100410 / VKM B-2274 / 506)</name>
    <dbReference type="NCBI Taxonomy" id="670487"/>
    <lineage>
        <taxon>Bacteria</taxon>
        <taxon>Thermotogati</taxon>
        <taxon>Deinococcota</taxon>
        <taxon>Deinococci</taxon>
        <taxon>Thermales</taxon>
        <taxon>Thermaceae</taxon>
        <taxon>Oceanithermus</taxon>
    </lineage>
</organism>
<feature type="region of interest" description="Disordered" evidence="1">
    <location>
        <begin position="51"/>
        <end position="90"/>
    </location>
</feature>